<feature type="compositionally biased region" description="Polar residues" evidence="2">
    <location>
        <begin position="285"/>
        <end position="302"/>
    </location>
</feature>
<protein>
    <submittedName>
        <fullName evidence="5">Uncharacterized protein</fullName>
    </submittedName>
</protein>
<comment type="caution">
    <text evidence="5">The sequence shown here is derived from an EMBL/GenBank/DDBJ whole genome shotgun (WGS) entry which is preliminary data.</text>
</comment>
<keyword evidence="3" id="KW-0812">Transmembrane</keyword>
<feature type="compositionally biased region" description="Polar residues" evidence="2">
    <location>
        <begin position="464"/>
        <end position="480"/>
    </location>
</feature>
<evidence type="ECO:0000313" key="6">
    <source>
        <dbReference type="Proteomes" id="UP001367316"/>
    </source>
</evidence>
<feature type="transmembrane region" description="Helical" evidence="3">
    <location>
        <begin position="170"/>
        <end position="201"/>
    </location>
</feature>
<evidence type="ECO:0000256" key="3">
    <source>
        <dbReference type="SAM" id="Phobius"/>
    </source>
</evidence>
<feature type="compositionally biased region" description="Low complexity" evidence="2">
    <location>
        <begin position="232"/>
        <end position="250"/>
    </location>
</feature>
<feature type="region of interest" description="Disordered" evidence="2">
    <location>
        <begin position="447"/>
        <end position="483"/>
    </location>
</feature>
<feature type="region of interest" description="Disordered" evidence="2">
    <location>
        <begin position="219"/>
        <end position="268"/>
    </location>
</feature>
<sequence>MPHPLLLILHLLLMLNGHTLCVVAELLDISVHDLVPKVFDCAIHPLLLFSSVAMEVHGALFSDVQHLGFGSTGDTLSYCFILAFMVSSYTLGYFWAPCIDLFAQLEIVSIHSMTLAVASAVPWIETLSFYILNILKKVWEVRQIILSTTAALALALAYRDWIAVVAKNVFLYSLVFTFAGFFAISAFVLMAGVSQCILIFLSCIMKTCLERNSVAKKSHNATGTSGAIDGNSSAVSHDSSTSAKISKSSSTCPGEASSSRGDTGLHTPLKVPSSSNCIATNASCPSASNSHGRARVSSQSNASGSSKPSIPQSTSSDQPTRPSTRSSVSEGAEHEQCLHNARVLQLALEQLATENVKLGGEKKELLSEIAHLKDQNEVLRRQAFQAEGNFEDHLKSMSCLEAANAQLQIELEHERRMNIQKDQEFDDEIQQFICNYFPQFLDLTSPRTSVTPGNSTKSSTSTTPQTLATPSISDTPSTGSRLPFSPPITPTQRSAFHLSPNSLVKRRTSRNPAVGHGLRTPDAIARFLGEKYCSPVKMDGSKTPVTVSSGCSLPCPSEASNQSSTSLSPAMFVHIPAKVGQGPGLPSPDVLSPLISASGGKFSPLNTPATPSESSPLPCPSQATTSRCFGPVSVNSIYKPSYLRFACDIDNESPLVNQTKSTGLASSTSIQGYATPFARARAQSFPNYLDFEDSPATVSSSSTLPVPSPSNTTSTCDPFI</sequence>
<evidence type="ECO:0000313" key="5">
    <source>
        <dbReference type="EMBL" id="KAK7610788.1"/>
    </source>
</evidence>
<feature type="compositionally biased region" description="Polar residues" evidence="2">
    <location>
        <begin position="317"/>
        <end position="329"/>
    </location>
</feature>
<feature type="transmembrane region" description="Helical" evidence="3">
    <location>
        <begin position="108"/>
        <end position="132"/>
    </location>
</feature>
<feature type="signal peptide" evidence="4">
    <location>
        <begin position="1"/>
        <end position="21"/>
    </location>
</feature>
<gene>
    <name evidence="5" type="ORF">JOL62DRAFT_94135</name>
</gene>
<evidence type="ECO:0000256" key="1">
    <source>
        <dbReference type="SAM" id="Coils"/>
    </source>
</evidence>
<feature type="compositionally biased region" description="Low complexity" evidence="2">
    <location>
        <begin position="303"/>
        <end position="316"/>
    </location>
</feature>
<keyword evidence="3" id="KW-0472">Membrane</keyword>
<keyword evidence="1" id="KW-0175">Coiled coil</keyword>
<feature type="coiled-coil region" evidence="1">
    <location>
        <begin position="348"/>
        <end position="417"/>
    </location>
</feature>
<name>A0ABR1N6E9_9PEZI</name>
<keyword evidence="4" id="KW-0732">Signal</keyword>
<organism evidence="5 6">
    <name type="scientific">Phyllosticta paracitricarpa</name>
    <dbReference type="NCBI Taxonomy" id="2016321"/>
    <lineage>
        <taxon>Eukaryota</taxon>
        <taxon>Fungi</taxon>
        <taxon>Dikarya</taxon>
        <taxon>Ascomycota</taxon>
        <taxon>Pezizomycotina</taxon>
        <taxon>Dothideomycetes</taxon>
        <taxon>Dothideomycetes incertae sedis</taxon>
        <taxon>Botryosphaeriales</taxon>
        <taxon>Phyllostictaceae</taxon>
        <taxon>Phyllosticta</taxon>
    </lineage>
</organism>
<dbReference type="Proteomes" id="UP001367316">
    <property type="component" value="Unassembled WGS sequence"/>
</dbReference>
<feature type="transmembrane region" description="Helical" evidence="3">
    <location>
        <begin position="76"/>
        <end position="96"/>
    </location>
</feature>
<feature type="transmembrane region" description="Helical" evidence="3">
    <location>
        <begin position="43"/>
        <end position="64"/>
    </location>
</feature>
<reference evidence="5 6" key="1">
    <citation type="submission" date="2024-04" db="EMBL/GenBank/DDBJ databases">
        <title>Phyllosticta paracitricarpa is synonymous to the EU quarantine fungus P. citricarpa based on phylogenomic analyses.</title>
        <authorList>
            <consortium name="Lawrence Berkeley National Laboratory"/>
            <person name="Van ingen-buijs V.A."/>
            <person name="Van westerhoven A.C."/>
            <person name="Haridas S."/>
            <person name="Skiadas P."/>
            <person name="Martin F."/>
            <person name="Groenewald J.Z."/>
            <person name="Crous P.W."/>
            <person name="Seidl M.F."/>
        </authorList>
    </citation>
    <scope>NUCLEOTIDE SEQUENCE [LARGE SCALE GENOMIC DNA]</scope>
    <source>
        <strain evidence="5 6">CBS 141358</strain>
    </source>
</reference>
<evidence type="ECO:0000256" key="4">
    <source>
        <dbReference type="SAM" id="SignalP"/>
    </source>
</evidence>
<feature type="region of interest" description="Disordered" evidence="2">
    <location>
        <begin position="285"/>
        <end position="335"/>
    </location>
</feature>
<feature type="region of interest" description="Disordered" evidence="2">
    <location>
        <begin position="699"/>
        <end position="720"/>
    </location>
</feature>
<evidence type="ECO:0000256" key="2">
    <source>
        <dbReference type="SAM" id="MobiDB-lite"/>
    </source>
</evidence>
<keyword evidence="3" id="KW-1133">Transmembrane helix</keyword>
<proteinExistence type="predicted"/>
<feature type="chain" id="PRO_5046066216" evidence="4">
    <location>
        <begin position="22"/>
        <end position="720"/>
    </location>
</feature>
<accession>A0ABR1N6E9</accession>
<dbReference type="EMBL" id="JBBPBF010000016">
    <property type="protein sequence ID" value="KAK7610788.1"/>
    <property type="molecule type" value="Genomic_DNA"/>
</dbReference>
<keyword evidence="6" id="KW-1185">Reference proteome</keyword>